<keyword evidence="1" id="KW-0812">Transmembrane</keyword>
<feature type="transmembrane region" description="Helical" evidence="1">
    <location>
        <begin position="458"/>
        <end position="481"/>
    </location>
</feature>
<feature type="transmembrane region" description="Helical" evidence="1">
    <location>
        <begin position="913"/>
        <end position="937"/>
    </location>
</feature>
<dbReference type="PANTHER" id="PTHR32063:SF18">
    <property type="entry name" value="CATION EFFLUX SYSTEM PROTEIN"/>
    <property type="match status" value="1"/>
</dbReference>
<dbReference type="Gene3D" id="3.30.70.1440">
    <property type="entry name" value="Multidrug efflux transporter AcrB pore domain"/>
    <property type="match status" value="1"/>
</dbReference>
<feature type="transmembrane region" description="Helical" evidence="1">
    <location>
        <begin position="861"/>
        <end position="880"/>
    </location>
</feature>
<feature type="transmembrane region" description="Helical" evidence="1">
    <location>
        <begin position="387"/>
        <end position="409"/>
    </location>
</feature>
<evidence type="ECO:0000313" key="3">
    <source>
        <dbReference type="Proteomes" id="UP000095039"/>
    </source>
</evidence>
<accession>A0A1E5CBI4</accession>
<feature type="transmembrane region" description="Helical" evidence="1">
    <location>
        <begin position="334"/>
        <end position="353"/>
    </location>
</feature>
<feature type="transmembrane region" description="Helical" evidence="1">
    <location>
        <begin position="360"/>
        <end position="381"/>
    </location>
</feature>
<dbReference type="Pfam" id="PF00873">
    <property type="entry name" value="ACR_tran"/>
    <property type="match status" value="1"/>
</dbReference>
<evidence type="ECO:0000256" key="1">
    <source>
        <dbReference type="SAM" id="Phobius"/>
    </source>
</evidence>
<dbReference type="InterPro" id="IPR027463">
    <property type="entry name" value="AcrB_DN_DC_subdom"/>
</dbReference>
<dbReference type="GO" id="GO:0042910">
    <property type="term" value="F:xenobiotic transmembrane transporter activity"/>
    <property type="evidence" value="ECO:0007669"/>
    <property type="project" value="TreeGrafter"/>
</dbReference>
<protein>
    <submittedName>
        <fullName evidence="2">Acriflavin resistance protein</fullName>
    </submittedName>
</protein>
<name>A0A1E5CBI4_9GAMM</name>
<dbReference type="AlphaFoldDB" id="A0A1E5CBI4"/>
<evidence type="ECO:0000313" key="2">
    <source>
        <dbReference type="EMBL" id="OEE62849.1"/>
    </source>
</evidence>
<dbReference type="Gene3D" id="3.30.70.1430">
    <property type="entry name" value="Multidrug efflux transporter AcrB pore domain"/>
    <property type="match status" value="2"/>
</dbReference>
<dbReference type="SUPFAM" id="SSF82714">
    <property type="entry name" value="Multidrug efflux transporter AcrB TolC docking domain, DN and DC subdomains"/>
    <property type="match status" value="2"/>
</dbReference>
<keyword evidence="1" id="KW-0472">Membrane</keyword>
<dbReference type="RefSeq" id="WP_016958547.1">
    <property type="nucleotide sequence ID" value="NZ_AJWN02000032.1"/>
</dbReference>
<proteinExistence type="predicted"/>
<dbReference type="PRINTS" id="PR00702">
    <property type="entry name" value="ACRIFLAVINRP"/>
</dbReference>
<dbReference type="Gene3D" id="1.20.1640.10">
    <property type="entry name" value="Multidrug efflux transporter AcrB transmembrane domain"/>
    <property type="match status" value="2"/>
</dbReference>
<keyword evidence="1" id="KW-1133">Transmembrane helix</keyword>
<feature type="transmembrane region" description="Helical" evidence="1">
    <location>
        <begin position="887"/>
        <end position="907"/>
    </location>
</feature>
<dbReference type="Gene3D" id="3.30.70.1320">
    <property type="entry name" value="Multidrug efflux transporter AcrB pore domain like"/>
    <property type="match status" value="1"/>
</dbReference>
<dbReference type="SUPFAM" id="SSF82866">
    <property type="entry name" value="Multidrug efflux transporter AcrB transmembrane domain"/>
    <property type="match status" value="2"/>
</dbReference>
<reference evidence="2 3" key="1">
    <citation type="journal article" date="2012" name="Science">
        <title>Ecological populations of bacteria act as socially cohesive units of antibiotic production and resistance.</title>
        <authorList>
            <person name="Cordero O.X."/>
            <person name="Wildschutte H."/>
            <person name="Kirkup B."/>
            <person name="Proehl S."/>
            <person name="Ngo L."/>
            <person name="Hussain F."/>
            <person name="Le Roux F."/>
            <person name="Mincer T."/>
            <person name="Polz M.F."/>
        </authorList>
    </citation>
    <scope>NUCLEOTIDE SEQUENCE [LARGE SCALE GENOMIC DNA]</scope>
    <source>
        <strain evidence="2 3">FF-454</strain>
    </source>
</reference>
<dbReference type="SUPFAM" id="SSF82693">
    <property type="entry name" value="Multidrug efflux transporter AcrB pore domain, PN1, PN2, PC1 and PC2 subdomains"/>
    <property type="match status" value="3"/>
</dbReference>
<feature type="transmembrane region" description="Helical" evidence="1">
    <location>
        <begin position="522"/>
        <end position="542"/>
    </location>
</feature>
<dbReference type="Gene3D" id="3.30.2090.10">
    <property type="entry name" value="Multidrug efflux transporter AcrB TolC docking domain, DN and DC subdomains"/>
    <property type="match status" value="2"/>
</dbReference>
<dbReference type="InterPro" id="IPR001036">
    <property type="entry name" value="Acrflvin-R"/>
</dbReference>
<comment type="caution">
    <text evidence="2">The sequence shown here is derived from an EMBL/GenBank/DDBJ whole genome shotgun (WGS) entry which is preliminary data.</text>
</comment>
<sequence length="1030" mass="111178">MEKLLKNTRLLVLFTVLVLVSGLSALSTLPRAEDPALVNRWATITTVYPGASAERVEALVTEEIERSLRGLDDINLIESQSKPGISVITVELNDEIINAEPVWSKIRDKLGDATPQLPQGALAPNFDNDHSNAFTYIVALQWQGGSEPDALIMGRYASELAKRWRNLSDTDFVDIHGLPDEEILVTLDVAASSALGQSALSLSNAISGADAKNAAGELHSKDARFQLEVAGALNSIDRVKRVPVAIDNNGFLVRLEDIATIERAGASPPAQIAIIDGKPAVLVSARMQSDIRVDRWTASAETMLDAFRTELPANISLEPIFKQARYTETRLSDLVESLLLGFGLVLIVLFITLGFRSALLVALSLPIASAFTLALMSFTGLPINQMSVTGLIVSLGIMVDNAIVMVDTIQHYRQQGVKRLESAMRAIRHLWLPLLGSTLTTILAFAPIFLMPGPAGEFVGAIAITVSFSLIGSYLVSQLLVSAFAARWLPAGESSTRWYHAGITLPWLSALFRTSIHSAIRFPLITIPLVFIVPMTGFWAAGQLTEQFFPPSDRDMFEIQVYLAPQASMTATLETTQEIDSIMANNDDVESIGWVVGSNYPSFYYNMMGRQRGAPNFAQAMVKAKNFSAANEMIPQLQSELSRALPHAQILVRKLEQGPPFNAPLEVRVYGPNLNTLREIGEEIRLLMAQTPDVINTRETLQPGVPKITINVNEEASQLTGMSLSEVATLLNASMSGIVQGSVIEETESIPVRVRVDDESRTSLSQLSRIRLPLAGNEGPIDLPLTAIADLNVEPSRGAIPRRDGERVNVIEGYLTAGVLPQTALNAFNQKLAEANIQLPPSYRIEFGGESAERNESVNQLMANLTIVITLLIAVVVVSFNSFRLGGIIFLVGAQAAGLGLLSVWIFGYPFGFTVIIGLLGLVGLAINAAIVILAELKASPAAIAGNRDAIVEAVSSCGRHITSTTITTIGGFLPLILAGGGFWPPFAIAIAGGTLLTTLLSFYFVPAAFKLAASVYPLDKENSLERQMV</sequence>
<keyword evidence="3" id="KW-1185">Reference proteome</keyword>
<feature type="transmembrane region" description="Helical" evidence="1">
    <location>
        <begin position="430"/>
        <end position="452"/>
    </location>
</feature>
<gene>
    <name evidence="2" type="ORF">A1OK_19905</name>
</gene>
<dbReference type="PANTHER" id="PTHR32063">
    <property type="match status" value="1"/>
</dbReference>
<dbReference type="Proteomes" id="UP000095039">
    <property type="component" value="Unassembled WGS sequence"/>
</dbReference>
<dbReference type="EMBL" id="AJWN02000032">
    <property type="protein sequence ID" value="OEE62849.1"/>
    <property type="molecule type" value="Genomic_DNA"/>
</dbReference>
<dbReference type="GO" id="GO:0005886">
    <property type="term" value="C:plasma membrane"/>
    <property type="evidence" value="ECO:0007669"/>
    <property type="project" value="TreeGrafter"/>
</dbReference>
<organism evidence="2 3">
    <name type="scientific">Enterovibrio norvegicus FF-454</name>
    <dbReference type="NCBI Taxonomy" id="1185651"/>
    <lineage>
        <taxon>Bacteria</taxon>
        <taxon>Pseudomonadati</taxon>
        <taxon>Pseudomonadota</taxon>
        <taxon>Gammaproteobacteria</taxon>
        <taxon>Vibrionales</taxon>
        <taxon>Vibrionaceae</taxon>
        <taxon>Enterovibrio</taxon>
    </lineage>
</organism>